<dbReference type="Proteomes" id="UP000430508">
    <property type="component" value="Chromosome"/>
</dbReference>
<dbReference type="CDD" id="cd17532">
    <property type="entry name" value="REC_LytTR_AlgR-like"/>
    <property type="match status" value="1"/>
</dbReference>
<comment type="function">
    <text evidence="2">May play the central regulatory role in sporulation. It may be an element of the effector pathway responsible for the activation of sporulation genes in response to nutritional stress. Spo0A may act in concert with spo0H (a sigma factor) to control the expression of some genes that are critical to the sporulation process.</text>
</comment>
<protein>
    <recommendedName>
        <fullName evidence="1">Stage 0 sporulation protein A homolog</fullName>
    </recommendedName>
</protein>
<evidence type="ECO:0000259" key="5">
    <source>
        <dbReference type="PROSITE" id="PS50930"/>
    </source>
</evidence>
<reference evidence="6 7" key="1">
    <citation type="submission" date="2019-12" db="EMBL/GenBank/DDBJ databases">
        <title>Sequence classification of anaerobic respiratory reductive dehalogenases: First we see many, then we see few.</title>
        <authorList>
            <person name="Molenda O."/>
            <person name="Puentes Jacome L.A."/>
            <person name="Cao X."/>
            <person name="Nesbo C.L."/>
            <person name="Tang S."/>
            <person name="Morson N."/>
            <person name="Patron J."/>
            <person name="Lomheim L."/>
            <person name="Wishart D.S."/>
            <person name="Edwards E.A."/>
        </authorList>
    </citation>
    <scope>NUCLEOTIDE SEQUENCE [LARGE SCALE GENOMIC DNA]</scope>
    <source>
        <strain evidence="6 7">12DCA</strain>
    </source>
</reference>
<dbReference type="PROSITE" id="PS50930">
    <property type="entry name" value="HTH_LYTTR"/>
    <property type="match status" value="1"/>
</dbReference>
<dbReference type="Gene3D" id="2.40.50.40">
    <property type="match status" value="1"/>
</dbReference>
<name>A0A857DM90_9FIRM</name>
<dbReference type="PROSITE" id="PS50110">
    <property type="entry name" value="RESPONSE_REGULATORY"/>
    <property type="match status" value="1"/>
</dbReference>
<dbReference type="InterPro" id="IPR011006">
    <property type="entry name" value="CheY-like_superfamily"/>
</dbReference>
<dbReference type="Pfam" id="PF04397">
    <property type="entry name" value="LytTR"/>
    <property type="match status" value="1"/>
</dbReference>
<keyword evidence="3" id="KW-0597">Phosphoprotein</keyword>
<sequence>MKIRALLVDDESPARKELRYLLKSFEDVLIVGEAENALEAMELIDSVDYSVIFLDINMPGLNGIELARKLSQSPKQPAVIFTTAHEEFAFDAFSVHAYDYLLKPIHPKRLEEALNTVRKRRTPAPVQPKAEPVKEDIPEFKPLEVIAAEHNGKTILIRPEEIIYISTDKDNVYVKTEADFYLTRYTLRDLESRLDPKTFFRTHRCYLVNIKKMRELVPYFNGTYTVIVQDKDKSEVPVSRTQARRLKEILGI</sequence>
<dbReference type="GO" id="GO:0003677">
    <property type="term" value="F:DNA binding"/>
    <property type="evidence" value="ECO:0007669"/>
    <property type="project" value="InterPro"/>
</dbReference>
<organism evidence="6 7">
    <name type="scientific">Dehalobacter restrictus</name>
    <dbReference type="NCBI Taxonomy" id="55583"/>
    <lineage>
        <taxon>Bacteria</taxon>
        <taxon>Bacillati</taxon>
        <taxon>Bacillota</taxon>
        <taxon>Clostridia</taxon>
        <taxon>Eubacteriales</taxon>
        <taxon>Desulfitobacteriaceae</taxon>
        <taxon>Dehalobacter</taxon>
    </lineage>
</organism>
<dbReference type="SUPFAM" id="SSF52172">
    <property type="entry name" value="CheY-like"/>
    <property type="match status" value="1"/>
</dbReference>
<dbReference type="Gene3D" id="3.40.50.2300">
    <property type="match status" value="1"/>
</dbReference>
<feature type="domain" description="Response regulatory" evidence="4">
    <location>
        <begin position="4"/>
        <end position="118"/>
    </location>
</feature>
<dbReference type="Gene3D" id="2.20.25.10">
    <property type="match status" value="1"/>
</dbReference>
<dbReference type="SMART" id="SM00850">
    <property type="entry name" value="LytTR"/>
    <property type="match status" value="1"/>
</dbReference>
<dbReference type="GO" id="GO:0000156">
    <property type="term" value="F:phosphorelay response regulator activity"/>
    <property type="evidence" value="ECO:0007669"/>
    <property type="project" value="InterPro"/>
</dbReference>
<dbReference type="Pfam" id="PF00072">
    <property type="entry name" value="Response_reg"/>
    <property type="match status" value="1"/>
</dbReference>
<dbReference type="InterPro" id="IPR007492">
    <property type="entry name" value="LytTR_DNA-bd_dom"/>
</dbReference>
<feature type="domain" description="HTH LytTR-type" evidence="5">
    <location>
        <begin position="146"/>
        <end position="252"/>
    </location>
</feature>
<dbReference type="PANTHER" id="PTHR37299:SF1">
    <property type="entry name" value="STAGE 0 SPORULATION PROTEIN A HOMOLOG"/>
    <property type="match status" value="1"/>
</dbReference>
<evidence type="ECO:0000313" key="7">
    <source>
        <dbReference type="Proteomes" id="UP000430508"/>
    </source>
</evidence>
<proteinExistence type="predicted"/>
<accession>A0A857DM90</accession>
<dbReference type="InterPro" id="IPR046947">
    <property type="entry name" value="LytR-like"/>
</dbReference>
<evidence type="ECO:0000256" key="2">
    <source>
        <dbReference type="ARBA" id="ARBA00024867"/>
    </source>
</evidence>
<evidence type="ECO:0000259" key="4">
    <source>
        <dbReference type="PROSITE" id="PS50110"/>
    </source>
</evidence>
<gene>
    <name evidence="6" type="ORF">GQ588_13160</name>
</gene>
<dbReference type="EMBL" id="CP046996">
    <property type="protein sequence ID" value="QHA01519.1"/>
    <property type="molecule type" value="Genomic_DNA"/>
</dbReference>
<dbReference type="RefSeq" id="WP_132102151.1">
    <property type="nucleotide sequence ID" value="NZ_CP046996.1"/>
</dbReference>
<evidence type="ECO:0000256" key="1">
    <source>
        <dbReference type="ARBA" id="ARBA00018672"/>
    </source>
</evidence>
<dbReference type="SMART" id="SM00448">
    <property type="entry name" value="REC"/>
    <property type="match status" value="1"/>
</dbReference>
<feature type="modified residue" description="4-aspartylphosphate" evidence="3">
    <location>
        <position position="55"/>
    </location>
</feature>
<evidence type="ECO:0000256" key="3">
    <source>
        <dbReference type="PROSITE-ProRule" id="PRU00169"/>
    </source>
</evidence>
<dbReference type="InterPro" id="IPR001789">
    <property type="entry name" value="Sig_transdc_resp-reg_receiver"/>
</dbReference>
<dbReference type="AlphaFoldDB" id="A0A857DM90"/>
<dbReference type="PANTHER" id="PTHR37299">
    <property type="entry name" value="TRANSCRIPTIONAL REGULATOR-RELATED"/>
    <property type="match status" value="1"/>
</dbReference>
<evidence type="ECO:0000313" key="6">
    <source>
        <dbReference type="EMBL" id="QHA01519.1"/>
    </source>
</evidence>